<comment type="pathway">
    <text evidence="1 10">Amino-acid biosynthesis; L-histidine biosynthesis; L-histidine from 5-phospho-alpha-D-ribose 1-diphosphate: step 5/9.</text>
</comment>
<feature type="active site" description="Nucleophile" evidence="10">
    <location>
        <position position="81"/>
    </location>
</feature>
<sequence length="206" mass="22669">MRSISILDYGLGNVGSVFRMIEKVGGTAIKISTSEEVQQAEKIILPGVGHFDHGVRLLQEKGLVTAIQTVAKQGTPILGICLGMQLLFDNSEEGAATGLGLISGKVIKFNDPTKALRIPHMGWNEVDVQKKNPLIPSHIEQTTKPRFYFVHSYHAVCQNIEDVLATVHYGTDVTAAVSRGNIYGAQFHPEKSHRFGMDMIKRFVEL</sequence>
<comment type="function">
    <text evidence="10">IGPS catalyzes the conversion of PRFAR and glutamine to IGP, AICAR and glutamate. The HisH subunit catalyzes the hydrolysis of glutamine to glutamate and ammonia as part of the synthesis of IGP and AICAR. The resulting ammonia molecule is channeled to the active site of HisF.</text>
</comment>
<dbReference type="PROSITE" id="PS51273">
    <property type="entry name" value="GATASE_TYPE_1"/>
    <property type="match status" value="1"/>
</dbReference>
<dbReference type="CDD" id="cd01748">
    <property type="entry name" value="GATase1_IGP_Synthase"/>
    <property type="match status" value="1"/>
</dbReference>
<comment type="subunit">
    <text evidence="2 10">Heterodimer of HisH and HisF.</text>
</comment>
<dbReference type="Gene3D" id="3.40.50.880">
    <property type="match status" value="1"/>
</dbReference>
<dbReference type="EC" id="4.3.2.10" evidence="10"/>
<dbReference type="PANTHER" id="PTHR42701:SF1">
    <property type="entry name" value="IMIDAZOLE GLYCEROL PHOSPHATE SYNTHASE SUBUNIT HISH"/>
    <property type="match status" value="1"/>
</dbReference>
<evidence type="ECO:0000256" key="1">
    <source>
        <dbReference type="ARBA" id="ARBA00005091"/>
    </source>
</evidence>
<keyword evidence="7 10" id="KW-0456">Lyase</keyword>
<proteinExistence type="inferred from homology"/>
<evidence type="ECO:0000313" key="12">
    <source>
        <dbReference type="EMBL" id="QTR51698.1"/>
    </source>
</evidence>
<dbReference type="Proteomes" id="UP000672027">
    <property type="component" value="Chromosome"/>
</dbReference>
<evidence type="ECO:0000256" key="7">
    <source>
        <dbReference type="ARBA" id="ARBA00023239"/>
    </source>
</evidence>
<accession>A0ABX7X8Y5</accession>
<dbReference type="EMBL" id="CP072800">
    <property type="protein sequence ID" value="QTR51698.1"/>
    <property type="molecule type" value="Genomic_DNA"/>
</dbReference>
<dbReference type="Pfam" id="PF00117">
    <property type="entry name" value="GATase"/>
    <property type="match status" value="1"/>
</dbReference>
<keyword evidence="13" id="KW-1185">Reference proteome</keyword>
<evidence type="ECO:0000256" key="4">
    <source>
        <dbReference type="ARBA" id="ARBA00022801"/>
    </source>
</evidence>
<protein>
    <recommendedName>
        <fullName evidence="10">Imidazole glycerol phosphate synthase subunit HisH</fullName>
        <ecNumber evidence="10">4.3.2.10</ecNumber>
    </recommendedName>
    <alternativeName>
        <fullName evidence="10">IGP synthase glutaminase subunit</fullName>
        <ecNumber evidence="10">3.5.1.2</ecNumber>
    </alternativeName>
    <alternativeName>
        <fullName evidence="10">IGP synthase subunit HisH</fullName>
    </alternativeName>
    <alternativeName>
        <fullName evidence="10">ImGP synthase subunit HisH</fullName>
        <shortName evidence="10">IGPS subunit HisH</shortName>
    </alternativeName>
</protein>
<keyword evidence="5 10" id="KW-0315">Glutamine amidotransferase</keyword>
<name>A0ABX7X8Y5_9GAMM</name>
<dbReference type="InterPro" id="IPR017926">
    <property type="entry name" value="GATASE"/>
</dbReference>
<organism evidence="12 13">
    <name type="scientific">Candidatus Thiothrix anitrata</name>
    <dbReference type="NCBI Taxonomy" id="2823902"/>
    <lineage>
        <taxon>Bacteria</taxon>
        <taxon>Pseudomonadati</taxon>
        <taxon>Pseudomonadota</taxon>
        <taxon>Gammaproteobacteria</taxon>
        <taxon>Thiotrichales</taxon>
        <taxon>Thiotrichaceae</taxon>
        <taxon>Thiothrix</taxon>
    </lineage>
</organism>
<feature type="active site" evidence="10">
    <location>
        <position position="188"/>
    </location>
</feature>
<evidence type="ECO:0000256" key="10">
    <source>
        <dbReference type="HAMAP-Rule" id="MF_00278"/>
    </source>
</evidence>
<dbReference type="RefSeq" id="WP_210230411.1">
    <property type="nucleotide sequence ID" value="NZ_CP072800.1"/>
</dbReference>
<evidence type="ECO:0000256" key="5">
    <source>
        <dbReference type="ARBA" id="ARBA00022962"/>
    </source>
</evidence>
<keyword evidence="6 10" id="KW-0368">Histidine biosynthesis</keyword>
<comment type="subcellular location">
    <subcellularLocation>
        <location evidence="10">Cytoplasm</location>
    </subcellularLocation>
</comment>
<evidence type="ECO:0000256" key="2">
    <source>
        <dbReference type="ARBA" id="ARBA00011152"/>
    </source>
</evidence>
<comment type="catalytic activity">
    <reaction evidence="9 10">
        <text>L-glutamine + H2O = L-glutamate + NH4(+)</text>
        <dbReference type="Rhea" id="RHEA:15889"/>
        <dbReference type="ChEBI" id="CHEBI:15377"/>
        <dbReference type="ChEBI" id="CHEBI:28938"/>
        <dbReference type="ChEBI" id="CHEBI:29985"/>
        <dbReference type="ChEBI" id="CHEBI:58359"/>
        <dbReference type="EC" id="3.5.1.2"/>
    </reaction>
</comment>
<dbReference type="SUPFAM" id="SSF52317">
    <property type="entry name" value="Class I glutamine amidotransferase-like"/>
    <property type="match status" value="1"/>
</dbReference>
<evidence type="ECO:0000256" key="9">
    <source>
        <dbReference type="ARBA" id="ARBA00049534"/>
    </source>
</evidence>
<dbReference type="InterPro" id="IPR029062">
    <property type="entry name" value="Class_I_gatase-like"/>
</dbReference>
<dbReference type="EC" id="3.5.1.2" evidence="10"/>
<comment type="catalytic activity">
    <reaction evidence="8 10">
        <text>5-[(5-phospho-1-deoxy-D-ribulos-1-ylimino)methylamino]-1-(5-phospho-beta-D-ribosyl)imidazole-4-carboxamide + L-glutamine = D-erythro-1-(imidazol-4-yl)glycerol 3-phosphate + 5-amino-1-(5-phospho-beta-D-ribosyl)imidazole-4-carboxamide + L-glutamate + H(+)</text>
        <dbReference type="Rhea" id="RHEA:24793"/>
        <dbReference type="ChEBI" id="CHEBI:15378"/>
        <dbReference type="ChEBI" id="CHEBI:29985"/>
        <dbReference type="ChEBI" id="CHEBI:58278"/>
        <dbReference type="ChEBI" id="CHEBI:58359"/>
        <dbReference type="ChEBI" id="CHEBI:58475"/>
        <dbReference type="ChEBI" id="CHEBI:58525"/>
        <dbReference type="EC" id="4.3.2.10"/>
    </reaction>
</comment>
<evidence type="ECO:0000256" key="3">
    <source>
        <dbReference type="ARBA" id="ARBA00022605"/>
    </source>
</evidence>
<feature type="domain" description="Glutamine amidotransferase" evidence="11">
    <location>
        <begin position="6"/>
        <end position="203"/>
    </location>
</feature>
<dbReference type="NCBIfam" id="TIGR01855">
    <property type="entry name" value="IMP_synth_hisH"/>
    <property type="match status" value="1"/>
</dbReference>
<keyword evidence="3 10" id="KW-0028">Amino-acid biosynthesis</keyword>
<gene>
    <name evidence="10 12" type="primary">hisH</name>
    <name evidence="12" type="ORF">J8380_09270</name>
</gene>
<dbReference type="InterPro" id="IPR010139">
    <property type="entry name" value="Imidazole-glycPsynth_HisH"/>
</dbReference>
<dbReference type="PANTHER" id="PTHR42701">
    <property type="entry name" value="IMIDAZOLE GLYCEROL PHOSPHATE SYNTHASE SUBUNIT HISH"/>
    <property type="match status" value="1"/>
</dbReference>
<dbReference type="PIRSF" id="PIRSF000495">
    <property type="entry name" value="Amidotransf_hisH"/>
    <property type="match status" value="1"/>
</dbReference>
<evidence type="ECO:0000256" key="6">
    <source>
        <dbReference type="ARBA" id="ARBA00023102"/>
    </source>
</evidence>
<keyword evidence="10" id="KW-0963">Cytoplasm</keyword>
<evidence type="ECO:0000313" key="13">
    <source>
        <dbReference type="Proteomes" id="UP000672027"/>
    </source>
</evidence>
<evidence type="ECO:0000259" key="11">
    <source>
        <dbReference type="Pfam" id="PF00117"/>
    </source>
</evidence>
<dbReference type="HAMAP" id="MF_00278">
    <property type="entry name" value="HisH"/>
    <property type="match status" value="1"/>
</dbReference>
<reference evidence="12 13" key="1">
    <citation type="submission" date="2021-04" db="EMBL/GenBank/DDBJ databases">
        <title>Genomics, taxonomy and metabolism of representatives of sulfur bacteria of the genus Thiothrix: Thiothrix fructosivorans QT, Thiothrix unzii A1T and three new species, Thiothrix subterranea sp. nov., Thiothrix litoralis sp. nov. and 'Candidatus Thiothrix anitrata' sp. nov.</title>
        <authorList>
            <person name="Ravin N.V."/>
            <person name="Smolyakov D."/>
            <person name="Rudenko T.S."/>
            <person name="Mardanov A.V."/>
            <person name="Beletsky A.V."/>
            <person name="Markov N.D."/>
            <person name="Fomenkov A.I."/>
            <person name="Roberts R.J."/>
            <person name="Karnachuk O.V."/>
            <person name="Novikov A."/>
            <person name="Grabovich M.Y."/>
        </authorList>
    </citation>
    <scope>NUCLEOTIDE SEQUENCE [LARGE SCALE GENOMIC DNA]</scope>
    <source>
        <strain evidence="12 13">A52</strain>
    </source>
</reference>
<keyword evidence="4 10" id="KW-0378">Hydrolase</keyword>
<feature type="active site" evidence="10">
    <location>
        <position position="190"/>
    </location>
</feature>
<evidence type="ECO:0000256" key="8">
    <source>
        <dbReference type="ARBA" id="ARBA00047838"/>
    </source>
</evidence>